<evidence type="ECO:0000313" key="1">
    <source>
        <dbReference type="EMBL" id="KAL0282856.1"/>
    </source>
</evidence>
<dbReference type="EMBL" id="JACGWK010001784">
    <property type="protein sequence ID" value="KAL0282856.1"/>
    <property type="molecule type" value="Genomic_DNA"/>
</dbReference>
<accession>A0AAW2IL41</accession>
<comment type="caution">
    <text evidence="1">The sequence shown here is derived from an EMBL/GenBank/DDBJ whole genome shotgun (WGS) entry which is preliminary data.</text>
</comment>
<protein>
    <submittedName>
        <fullName evidence="1">Uncharacterized protein</fullName>
    </submittedName>
</protein>
<sequence>MRRSRNIERFRGRNREEGKIDNAPVKGVIHTIAGGPMGGDSGRLRKRYARYLEFDKRSYQIMSVDKNDEIIFGEGDLDANEGSLNDPIVIRMDITNFVVHKVLVDNGSYIQILFMDMLRKMKIGITSFPPVSAQLIGFGGSEVIPLGTIDLPVSMGTEP</sequence>
<organism evidence="1">
    <name type="scientific">Sesamum angustifolium</name>
    <dbReference type="NCBI Taxonomy" id="2727405"/>
    <lineage>
        <taxon>Eukaryota</taxon>
        <taxon>Viridiplantae</taxon>
        <taxon>Streptophyta</taxon>
        <taxon>Embryophyta</taxon>
        <taxon>Tracheophyta</taxon>
        <taxon>Spermatophyta</taxon>
        <taxon>Magnoliopsida</taxon>
        <taxon>eudicotyledons</taxon>
        <taxon>Gunneridae</taxon>
        <taxon>Pentapetalae</taxon>
        <taxon>asterids</taxon>
        <taxon>lamiids</taxon>
        <taxon>Lamiales</taxon>
        <taxon>Pedaliaceae</taxon>
        <taxon>Sesamum</taxon>
    </lineage>
</organism>
<dbReference type="PANTHER" id="PTHR33240">
    <property type="entry name" value="OS08G0508500 PROTEIN"/>
    <property type="match status" value="1"/>
</dbReference>
<reference evidence="1" key="2">
    <citation type="journal article" date="2024" name="Plant">
        <title>Genomic evolution and insights into agronomic trait innovations of Sesamum species.</title>
        <authorList>
            <person name="Miao H."/>
            <person name="Wang L."/>
            <person name="Qu L."/>
            <person name="Liu H."/>
            <person name="Sun Y."/>
            <person name="Le M."/>
            <person name="Wang Q."/>
            <person name="Wei S."/>
            <person name="Zheng Y."/>
            <person name="Lin W."/>
            <person name="Duan Y."/>
            <person name="Cao H."/>
            <person name="Xiong S."/>
            <person name="Wang X."/>
            <person name="Wei L."/>
            <person name="Li C."/>
            <person name="Ma Q."/>
            <person name="Ju M."/>
            <person name="Zhao R."/>
            <person name="Li G."/>
            <person name="Mu C."/>
            <person name="Tian Q."/>
            <person name="Mei H."/>
            <person name="Zhang T."/>
            <person name="Gao T."/>
            <person name="Zhang H."/>
        </authorList>
    </citation>
    <scope>NUCLEOTIDE SEQUENCE</scope>
    <source>
        <strain evidence="1">G01</strain>
    </source>
</reference>
<dbReference type="PANTHER" id="PTHR33240:SF8">
    <property type="entry name" value="OS03G0439900 PROTEIN"/>
    <property type="match status" value="1"/>
</dbReference>
<reference evidence="1" key="1">
    <citation type="submission" date="2020-06" db="EMBL/GenBank/DDBJ databases">
        <authorList>
            <person name="Li T."/>
            <person name="Hu X."/>
            <person name="Zhang T."/>
            <person name="Song X."/>
            <person name="Zhang H."/>
            <person name="Dai N."/>
            <person name="Sheng W."/>
            <person name="Hou X."/>
            <person name="Wei L."/>
        </authorList>
    </citation>
    <scope>NUCLEOTIDE SEQUENCE</scope>
    <source>
        <strain evidence="1">G01</strain>
        <tissue evidence="1">Leaf</tissue>
    </source>
</reference>
<dbReference type="AlphaFoldDB" id="A0AAW2IL41"/>
<name>A0AAW2IL41_9LAMI</name>
<proteinExistence type="predicted"/>
<gene>
    <name evidence="1" type="ORF">Sangu_2926200</name>
</gene>